<accession>N1PR29</accession>
<dbReference type="GO" id="GO:0032259">
    <property type="term" value="P:methylation"/>
    <property type="evidence" value="ECO:0007669"/>
    <property type="project" value="UniProtKB-KW"/>
</dbReference>
<reference evidence="6" key="1">
    <citation type="journal article" date="2012" name="PLoS Genet.">
        <title>The genomes of the fungal plant pathogens Cladosporium fulvum and Dothistroma septosporum reveal adaptation to different hosts and lifestyles but also signatures of common ancestry.</title>
        <authorList>
            <person name="de Wit P.J.G.M."/>
            <person name="van der Burgt A."/>
            <person name="Oekmen B."/>
            <person name="Stergiopoulos I."/>
            <person name="Abd-Elsalam K.A."/>
            <person name="Aerts A.L."/>
            <person name="Bahkali A.H."/>
            <person name="Beenen H.G."/>
            <person name="Chettri P."/>
            <person name="Cox M.P."/>
            <person name="Datema E."/>
            <person name="de Vries R.P."/>
            <person name="Dhillon B."/>
            <person name="Ganley A.R."/>
            <person name="Griffiths S.A."/>
            <person name="Guo Y."/>
            <person name="Hamelin R.C."/>
            <person name="Henrissat B."/>
            <person name="Kabir M.S."/>
            <person name="Jashni M.K."/>
            <person name="Kema G."/>
            <person name="Klaubauf S."/>
            <person name="Lapidus A."/>
            <person name="Levasseur A."/>
            <person name="Lindquist E."/>
            <person name="Mehrabi R."/>
            <person name="Ohm R.A."/>
            <person name="Owen T.J."/>
            <person name="Salamov A."/>
            <person name="Schwelm A."/>
            <person name="Schijlen E."/>
            <person name="Sun H."/>
            <person name="van den Burg H.A."/>
            <person name="van Ham R.C.H.J."/>
            <person name="Zhang S."/>
            <person name="Goodwin S.B."/>
            <person name="Grigoriev I.V."/>
            <person name="Collemare J."/>
            <person name="Bradshaw R.E."/>
        </authorList>
    </citation>
    <scope>NUCLEOTIDE SEQUENCE [LARGE SCALE GENOMIC DNA]</scope>
    <source>
        <strain evidence="6">NZE10 / CBS 128990</strain>
    </source>
</reference>
<organism evidence="5 6">
    <name type="scientific">Dothistroma septosporum (strain NZE10 / CBS 128990)</name>
    <name type="common">Red band needle blight fungus</name>
    <name type="synonym">Mycosphaerella pini</name>
    <dbReference type="NCBI Taxonomy" id="675120"/>
    <lineage>
        <taxon>Eukaryota</taxon>
        <taxon>Fungi</taxon>
        <taxon>Dikarya</taxon>
        <taxon>Ascomycota</taxon>
        <taxon>Pezizomycotina</taxon>
        <taxon>Dothideomycetes</taxon>
        <taxon>Dothideomycetidae</taxon>
        <taxon>Mycosphaerellales</taxon>
        <taxon>Mycosphaerellaceae</taxon>
        <taxon>Dothistroma</taxon>
    </lineage>
</organism>
<evidence type="ECO:0000313" key="6">
    <source>
        <dbReference type="Proteomes" id="UP000016933"/>
    </source>
</evidence>
<dbReference type="InterPro" id="IPR016461">
    <property type="entry name" value="COMT-like"/>
</dbReference>
<proteinExistence type="predicted"/>
<dbReference type="Pfam" id="PF00891">
    <property type="entry name" value="Methyltransf_2"/>
    <property type="match status" value="1"/>
</dbReference>
<keyword evidence="2" id="KW-0808">Transferase</keyword>
<dbReference type="Proteomes" id="UP000016933">
    <property type="component" value="Unassembled WGS sequence"/>
</dbReference>
<dbReference type="SUPFAM" id="SSF53335">
    <property type="entry name" value="S-adenosyl-L-methionine-dependent methyltransferases"/>
    <property type="match status" value="1"/>
</dbReference>
<dbReference type="EMBL" id="KB446538">
    <property type="protein sequence ID" value="EME44874.1"/>
    <property type="molecule type" value="Genomic_DNA"/>
</dbReference>
<evidence type="ECO:0000313" key="5">
    <source>
        <dbReference type="EMBL" id="EME44874.1"/>
    </source>
</evidence>
<sequence>MSRGSQGDVLIDCLEKTSVQVTEAVVRDIADVVEAGRQRAPAELKDRLRFQTHDFVKLQEETADMYFMQWIFHNWSNKKSVQILRNLIPSTKPGTKIIIGEYLLPDQILFHSWMRTSESLLNVDLTVLALLNAIERDAEGLHDLLHDTDTRIHMNSIKMMPPGVMAVIEVMWKP</sequence>
<dbReference type="AlphaFoldDB" id="N1PR29"/>
<dbReference type="Gene3D" id="3.40.50.150">
    <property type="entry name" value="Vaccinia Virus protein VP39"/>
    <property type="match status" value="1"/>
</dbReference>
<evidence type="ECO:0000256" key="2">
    <source>
        <dbReference type="ARBA" id="ARBA00022679"/>
    </source>
</evidence>
<evidence type="ECO:0000256" key="3">
    <source>
        <dbReference type="ARBA" id="ARBA00022691"/>
    </source>
</evidence>
<dbReference type="InterPro" id="IPR029063">
    <property type="entry name" value="SAM-dependent_MTases_sf"/>
</dbReference>
<dbReference type="HOGENOM" id="CLU_005533_6_0_1"/>
<feature type="domain" description="O-methyltransferase C-terminal" evidence="4">
    <location>
        <begin position="23"/>
        <end position="146"/>
    </location>
</feature>
<dbReference type="InterPro" id="IPR001077">
    <property type="entry name" value="COMT_C"/>
</dbReference>
<dbReference type="PANTHER" id="PTHR43712">
    <property type="entry name" value="PUTATIVE (AFU_ORTHOLOGUE AFUA_4G14580)-RELATED"/>
    <property type="match status" value="1"/>
</dbReference>
<dbReference type="PANTHER" id="PTHR43712:SF16">
    <property type="entry name" value="O-METHYLTRANSFERASE ELCB"/>
    <property type="match status" value="1"/>
</dbReference>
<name>N1PR29_DOTSN</name>
<keyword evidence="6" id="KW-1185">Reference proteome</keyword>
<gene>
    <name evidence="5" type="ORF">DOTSEDRAFT_128689</name>
</gene>
<dbReference type="PROSITE" id="PS51683">
    <property type="entry name" value="SAM_OMT_II"/>
    <property type="match status" value="1"/>
</dbReference>
<dbReference type="GO" id="GO:0008171">
    <property type="term" value="F:O-methyltransferase activity"/>
    <property type="evidence" value="ECO:0007669"/>
    <property type="project" value="InterPro"/>
</dbReference>
<dbReference type="OrthoDB" id="3631985at2759"/>
<keyword evidence="3" id="KW-0949">S-adenosyl-L-methionine</keyword>
<keyword evidence="1" id="KW-0489">Methyltransferase</keyword>
<evidence type="ECO:0000256" key="1">
    <source>
        <dbReference type="ARBA" id="ARBA00022603"/>
    </source>
</evidence>
<protein>
    <recommendedName>
        <fullName evidence="4">O-methyltransferase C-terminal domain-containing protein</fullName>
    </recommendedName>
</protein>
<reference evidence="5 6" key="2">
    <citation type="journal article" date="2012" name="PLoS Pathog.">
        <title>Diverse lifestyles and strategies of plant pathogenesis encoded in the genomes of eighteen Dothideomycetes fungi.</title>
        <authorList>
            <person name="Ohm R.A."/>
            <person name="Feau N."/>
            <person name="Henrissat B."/>
            <person name="Schoch C.L."/>
            <person name="Horwitz B.A."/>
            <person name="Barry K.W."/>
            <person name="Condon B.J."/>
            <person name="Copeland A.C."/>
            <person name="Dhillon B."/>
            <person name="Glaser F."/>
            <person name="Hesse C.N."/>
            <person name="Kosti I."/>
            <person name="LaButti K."/>
            <person name="Lindquist E.A."/>
            <person name="Lucas S."/>
            <person name="Salamov A.A."/>
            <person name="Bradshaw R.E."/>
            <person name="Ciuffetti L."/>
            <person name="Hamelin R.C."/>
            <person name="Kema G.H.J."/>
            <person name="Lawrence C."/>
            <person name="Scott J.A."/>
            <person name="Spatafora J.W."/>
            <person name="Turgeon B.G."/>
            <person name="de Wit P.J.G.M."/>
            <person name="Zhong S."/>
            <person name="Goodwin S.B."/>
            <person name="Grigoriev I.V."/>
        </authorList>
    </citation>
    <scope>NUCLEOTIDE SEQUENCE [LARGE SCALE GENOMIC DNA]</scope>
    <source>
        <strain evidence="6">NZE10 / CBS 128990</strain>
    </source>
</reference>
<evidence type="ECO:0000259" key="4">
    <source>
        <dbReference type="Pfam" id="PF00891"/>
    </source>
</evidence>